<feature type="region of interest" description="Disordered" evidence="1">
    <location>
        <begin position="17"/>
        <end position="52"/>
    </location>
</feature>
<evidence type="ECO:0000256" key="1">
    <source>
        <dbReference type="SAM" id="MobiDB-lite"/>
    </source>
</evidence>
<keyword evidence="3" id="KW-1185">Reference proteome</keyword>
<feature type="compositionally biased region" description="Basic residues" evidence="1">
    <location>
        <begin position="43"/>
        <end position="52"/>
    </location>
</feature>
<name>D4Z1R3_SPHIU</name>
<organism evidence="2 3">
    <name type="scientific">Sphingobium indicum (strain DSM 16413 / CCM 7287 / MTCC 6362 / UT26 / NBRC 101211 / UT26S)</name>
    <name type="common">Sphingobium japonicum</name>
    <dbReference type="NCBI Taxonomy" id="452662"/>
    <lineage>
        <taxon>Bacteria</taxon>
        <taxon>Pseudomonadati</taxon>
        <taxon>Pseudomonadota</taxon>
        <taxon>Alphaproteobacteria</taxon>
        <taxon>Sphingomonadales</taxon>
        <taxon>Sphingomonadaceae</taxon>
        <taxon>Sphingobium</taxon>
    </lineage>
</organism>
<dbReference type="KEGG" id="sjp:SJA_C1-17110"/>
<dbReference type="AlphaFoldDB" id="D4Z1R3"/>
<dbReference type="HOGENOM" id="CLU_3084829_0_0_5"/>
<proteinExistence type="predicted"/>
<dbReference type="EMBL" id="AP010803">
    <property type="protein sequence ID" value="BAI96545.1"/>
    <property type="molecule type" value="Genomic_DNA"/>
</dbReference>
<protein>
    <submittedName>
        <fullName evidence="2">Uncharacterized protein</fullName>
    </submittedName>
</protein>
<gene>
    <name evidence="2" type="ordered locus">SJA_C1-17110</name>
</gene>
<sequence length="52" mass="5796">MPILAKSFRYCTVWTENSGHEGSSGDDRLVSSLLDGGFTNPQKPRRPVFRAN</sequence>
<dbReference type="Proteomes" id="UP000007753">
    <property type="component" value="Chromosome 1"/>
</dbReference>
<dbReference type="STRING" id="452662.SJA_C1-17110"/>
<reference evidence="2 3" key="1">
    <citation type="journal article" date="2010" name="J. Bacteriol.">
        <title>Complete genome sequence of the representative gamma-hexachlorocyclohexane-degrading bacterium Sphingobium japonicum UT26.</title>
        <authorList>
            <person name="Nagata Y."/>
            <person name="Ohtsubo Y."/>
            <person name="Endo R."/>
            <person name="Ichikawa N."/>
            <person name="Ankai A."/>
            <person name="Oguchi A."/>
            <person name="Fukui S."/>
            <person name="Fujita N."/>
            <person name="Tsuda M."/>
        </authorList>
    </citation>
    <scope>NUCLEOTIDE SEQUENCE [LARGE SCALE GENOMIC DNA]</scope>
    <source>
        <strain evidence="3">DSM 16413 / CCM 7287 / MTCC 6362 / UT26 / NBRC 101211 / UT26S</strain>
    </source>
</reference>
<evidence type="ECO:0000313" key="2">
    <source>
        <dbReference type="EMBL" id="BAI96545.1"/>
    </source>
</evidence>
<accession>D4Z1R3</accession>
<evidence type="ECO:0000313" key="3">
    <source>
        <dbReference type="Proteomes" id="UP000007753"/>
    </source>
</evidence>